<dbReference type="InterPro" id="IPR011050">
    <property type="entry name" value="Pectin_lyase_fold/virulence"/>
</dbReference>
<dbReference type="InterPro" id="IPR012332">
    <property type="entry name" value="Autotransporter_pectin_lyase_C"/>
</dbReference>
<evidence type="ECO:0000313" key="4">
    <source>
        <dbReference type="EMBL" id="TPG28997.1"/>
    </source>
</evidence>
<name>A0A502DUJ2_9BURK</name>
<sequence>MNRIHRLVFNRALGVCQAVSEVANGSHGGVSSASGKQSTRRPHLSAIASACLMLSGLASNGAWAVDGPLVVTTTINGDSGVYTESTQNENNYTGYDGGDGSMALTVGGGLRVEEGAAVNGGSGAQGSQTSQYNTVAAQTDLNLIGSRGGAGAIGAQITSGPVVNAGSITGGRGGDSGTVSVDSGFNPIPSENPGGPVLTNLTGGSAGAGATALSTASSGTITNSGSISGGAGGGGGYVQQYNYGYYGNQQSAQSLTGQPAAGGEGGTGVLATQAATLNNSGVVQGGTGGYGGGMFVDNYGGQNGAIAGTAAPGGAGGAGAVFAVGGTLSNTNAIRGGDAGSASSVNLYSYQYNNEVDSSTSSTVTATGTTTGAKGGVGAYFGGVANVENSGSIIGGAGSGAGNGGNDLMALDASGPGSTAYISTYNGTSAGTLTATATGSVGGRGGDAIVMREGGQLTNTGNGWIQGGAGGAGGSAQASIYVNYNESELSLSAPITYVSAVGGDGGRGGDAIALSGGIIVNGARIQGGNGGNGGNASATVSTYASPARALEPSQEEIGGKGGAGGIAIVATGSTILNFDSGAIIGGDGGKNGGMPEIYTRGVGPSVDANAGGVAISGSDLFIVNAGTISGGFSGDGLTQADAVVFTGGVNTLALHATSKISGNVTAFGGNDTLALGGNSVGESAGVFNVATIGNDAQYRGFGVFRKVDEGTWALEGATAAVTPWTIDQGTLSIAKDASLGDVSGALTIGAGTLRTTDDITTARQVVLTAPTSTISNVINTTLTLNGTVSGAGTLVKEDAGTVRLGAANSYSGGTDIRAGYVATQVNGALGTGPVSVKAGGMLILDGSFNAGNLAISTAPRPVPEANVNSGTVQFKDQSSAGNATLQNQGSLEFRDNATAGTSSIRNDGGSTVFWESTTAGNATITAANKGSTNFWYDSSAGSAKLVNEAGGSTEFWDNSTGDNATVVNGAGGTLSISALERAGTSIGSIEGEGRILLGKKALTTGGLGTSTTIAGVISGKNGSLTKVGDGTLTLAAANTYTGGTTVSAGTLQLGNGGTSGSIVGDVVNNGTLAFNRSDAVSFAGAISGSGAVQQRGAGTTTLTADNTYTGGTTIAAGTLQVGNGGTTGSIAGNVVNNANLAINRSDAVTVPGSISGSGAVQQIGAGTTTLTGTNTYTGGTTIAAGTLVGGTSSFGSGAIANNGALVIDQPTDATFGNTLSGDGSLTKTGDATVFYTGDGTAFTGALQVKSGTLSVKSALNATVTVEPGSVLKGNGSVGNTFVSNGATVAPGNSIGTLTVNGNLTFAPGAFYEVETNAQGQSDRINVTGTATLGGASVVVIAADGNWAPTTRYTILTSGNRVGTFGGVSSNFAFLDPSITYEANNVLLTLNRNTVAFPTVGQTFNQRSTGAALEALGGGALFNAVVQLDAPTARSAFDQLSGELHASVRSSLMEDSRFVREAGIDRLRQAQGAATDLKTVEGMDGGAWARVYGSWGRMDGDGNAAKVDRDTSGVLVGADRRVGTWRVGVMGGAGRSDVDVDARRSSAKIDNYHLGVYGGTEWGALALRTGASYSRHEIDTNRSVGFTGVADGTKGSYDARTAQVFGELGWRIDAGRFALEPFANLAYADLKTDGFTEQGGITALRGRGESTDTTFTTLGLRASTRLGADATGATLRGLLGWRHAFGDVSQSATMAFAGGNGFAVAGVPIAKDAAVIEAGLDFAIKRDLTLGVSYAGQVGDGVKDHGVKASLLWKF</sequence>
<accession>A0A502DUJ2</accession>
<evidence type="ECO:0000313" key="5">
    <source>
        <dbReference type="Proteomes" id="UP000319212"/>
    </source>
</evidence>
<dbReference type="InterPro" id="IPR036709">
    <property type="entry name" value="Autotransporte_beta_dom_sf"/>
</dbReference>
<dbReference type="InterPro" id="IPR005546">
    <property type="entry name" value="Autotransporte_beta"/>
</dbReference>
<dbReference type="Proteomes" id="UP000319212">
    <property type="component" value="Unassembled WGS sequence"/>
</dbReference>
<dbReference type="Pfam" id="PF13018">
    <property type="entry name" value="ESPR"/>
    <property type="match status" value="1"/>
</dbReference>
<protein>
    <submittedName>
        <fullName evidence="4">Autotransporter outer membrane beta-barrel domain-containing protein</fullName>
    </submittedName>
</protein>
<dbReference type="InterPro" id="IPR024973">
    <property type="entry name" value="ESPR"/>
</dbReference>
<dbReference type="PROSITE" id="PS51208">
    <property type="entry name" value="AUTOTRANSPORTER"/>
    <property type="match status" value="1"/>
</dbReference>
<comment type="caution">
    <text evidence="4">The sequence shown here is derived from an EMBL/GenBank/DDBJ whole genome shotgun (WGS) entry which is preliminary data.</text>
</comment>
<dbReference type="OrthoDB" id="5760545at2"/>
<dbReference type="Pfam" id="PF03797">
    <property type="entry name" value="Autotransporter"/>
    <property type="match status" value="1"/>
</dbReference>
<feature type="domain" description="Autotransporter" evidence="3">
    <location>
        <begin position="1479"/>
        <end position="1754"/>
    </location>
</feature>
<gene>
    <name evidence="4" type="ORF">EAH82_09500</name>
</gene>
<dbReference type="GO" id="GO:0019867">
    <property type="term" value="C:outer membrane"/>
    <property type="evidence" value="ECO:0007669"/>
    <property type="project" value="InterPro"/>
</dbReference>
<dbReference type="Gene3D" id="2.160.20.20">
    <property type="match status" value="1"/>
</dbReference>
<dbReference type="SMART" id="SM00869">
    <property type="entry name" value="Autotransporter"/>
    <property type="match status" value="1"/>
</dbReference>
<dbReference type="InterPro" id="IPR006315">
    <property type="entry name" value="OM_autotransptr_brl_dom"/>
</dbReference>
<evidence type="ECO:0000256" key="1">
    <source>
        <dbReference type="ARBA" id="ARBA00022729"/>
    </source>
</evidence>
<organism evidence="4 5">
    <name type="scientific">Variovorax guangxiensis</name>
    <dbReference type="NCBI Taxonomy" id="1775474"/>
    <lineage>
        <taxon>Bacteria</taxon>
        <taxon>Pseudomonadati</taxon>
        <taxon>Pseudomonadota</taxon>
        <taxon>Betaproteobacteria</taxon>
        <taxon>Burkholderiales</taxon>
        <taxon>Comamonadaceae</taxon>
        <taxon>Variovorax</taxon>
    </lineage>
</organism>
<dbReference type="EMBL" id="RCZI01000002">
    <property type="protein sequence ID" value="TPG28997.1"/>
    <property type="molecule type" value="Genomic_DNA"/>
</dbReference>
<dbReference type="SUPFAM" id="SSF51126">
    <property type="entry name" value="Pectin lyase-like"/>
    <property type="match status" value="3"/>
</dbReference>
<dbReference type="InterPro" id="IPR013425">
    <property type="entry name" value="Autotrns_rpt"/>
</dbReference>
<keyword evidence="2" id="KW-0843">Virulence</keyword>
<dbReference type="Pfam" id="PF12951">
    <property type="entry name" value="PATR"/>
    <property type="match status" value="5"/>
</dbReference>
<keyword evidence="1" id="KW-0732">Signal</keyword>
<proteinExistence type="predicted"/>
<dbReference type="SUPFAM" id="SSF103515">
    <property type="entry name" value="Autotransporter"/>
    <property type="match status" value="1"/>
</dbReference>
<evidence type="ECO:0000256" key="2">
    <source>
        <dbReference type="ARBA" id="ARBA00023026"/>
    </source>
</evidence>
<evidence type="ECO:0000259" key="3">
    <source>
        <dbReference type="PROSITE" id="PS51208"/>
    </source>
</evidence>
<reference evidence="4 5" key="1">
    <citation type="journal article" date="2019" name="Environ. Microbiol.">
        <title>Species interactions and distinct microbial communities in high Arctic permafrost affected cryosols are associated with the CH4 and CO2 gas fluxes.</title>
        <authorList>
            <person name="Altshuler I."/>
            <person name="Hamel J."/>
            <person name="Turney S."/>
            <person name="Magnuson E."/>
            <person name="Levesque R."/>
            <person name="Greer C."/>
            <person name="Whyte L.G."/>
        </authorList>
    </citation>
    <scope>NUCLEOTIDE SEQUENCE [LARGE SCALE GENOMIC DNA]</scope>
    <source>
        <strain evidence="4 5">S06.C</strain>
    </source>
</reference>
<dbReference type="NCBIfam" id="TIGR01414">
    <property type="entry name" value="autotrans_barl"/>
    <property type="match status" value="1"/>
</dbReference>
<dbReference type="Gene3D" id="2.40.128.130">
    <property type="entry name" value="Autotransporter beta-domain"/>
    <property type="match status" value="1"/>
</dbReference>
<dbReference type="NCBIfam" id="TIGR02601">
    <property type="entry name" value="autotrns_rpt"/>
    <property type="match status" value="4"/>
</dbReference>